<protein>
    <submittedName>
        <fullName evidence="2">Cystathionine gamma-synthase</fullName>
    </submittedName>
</protein>
<feature type="compositionally biased region" description="Basic residues" evidence="1">
    <location>
        <begin position="13"/>
        <end position="24"/>
    </location>
</feature>
<name>A0A250J7H7_9BACT</name>
<sequence>MVTQCGDQGGVVRGRRGGVRRRGASAREAGGWRLGAVESIVTVPARHSHAFVPALQWRGITDGLIRYSV</sequence>
<organism evidence="2 3">
    <name type="scientific">Cystobacter fuscus</name>
    <dbReference type="NCBI Taxonomy" id="43"/>
    <lineage>
        <taxon>Bacteria</taxon>
        <taxon>Pseudomonadati</taxon>
        <taxon>Myxococcota</taxon>
        <taxon>Myxococcia</taxon>
        <taxon>Myxococcales</taxon>
        <taxon>Cystobacterineae</taxon>
        <taxon>Archangiaceae</taxon>
        <taxon>Cystobacter</taxon>
    </lineage>
</organism>
<evidence type="ECO:0000313" key="2">
    <source>
        <dbReference type="EMBL" id="ATB39477.1"/>
    </source>
</evidence>
<reference evidence="2 3" key="1">
    <citation type="submission" date="2017-06" db="EMBL/GenBank/DDBJ databases">
        <title>Sequencing and comparative analysis of myxobacterial genomes.</title>
        <authorList>
            <person name="Rupp O."/>
            <person name="Goesmann A."/>
            <person name="Sogaard-Andersen L."/>
        </authorList>
    </citation>
    <scope>NUCLEOTIDE SEQUENCE [LARGE SCALE GENOMIC DNA]</scope>
    <source>
        <strain evidence="2 3">DSM 52655</strain>
    </source>
</reference>
<dbReference type="AlphaFoldDB" id="A0A250J7H7"/>
<evidence type="ECO:0000313" key="3">
    <source>
        <dbReference type="Proteomes" id="UP000217257"/>
    </source>
</evidence>
<evidence type="ECO:0000256" key="1">
    <source>
        <dbReference type="SAM" id="MobiDB-lite"/>
    </source>
</evidence>
<accession>A0A250J7H7</accession>
<dbReference type="KEGG" id="cfus:CYFUS_004921"/>
<dbReference type="EMBL" id="CP022098">
    <property type="protein sequence ID" value="ATB39477.1"/>
    <property type="molecule type" value="Genomic_DNA"/>
</dbReference>
<dbReference type="Proteomes" id="UP000217257">
    <property type="component" value="Chromosome"/>
</dbReference>
<feature type="region of interest" description="Disordered" evidence="1">
    <location>
        <begin position="1"/>
        <end position="27"/>
    </location>
</feature>
<proteinExistence type="predicted"/>
<dbReference type="RefSeq" id="WP_232537754.1">
    <property type="nucleotide sequence ID" value="NZ_CP022098.1"/>
</dbReference>
<gene>
    <name evidence="2" type="ORF">CYFUS_004921</name>
</gene>